<keyword evidence="1" id="KW-1133">Transmembrane helix</keyword>
<accession>A0A420XN30</accession>
<dbReference type="RefSeq" id="WP_121194198.1">
    <property type="nucleotide sequence ID" value="NZ_RBWV01000013.1"/>
</dbReference>
<keyword evidence="1" id="KW-0472">Membrane</keyword>
<protein>
    <submittedName>
        <fullName evidence="2">Uncharacterized protein</fullName>
    </submittedName>
</protein>
<dbReference type="EMBL" id="RBWV01000013">
    <property type="protein sequence ID" value="RKS72690.1"/>
    <property type="molecule type" value="Genomic_DNA"/>
</dbReference>
<dbReference type="Proteomes" id="UP000281955">
    <property type="component" value="Unassembled WGS sequence"/>
</dbReference>
<proteinExistence type="predicted"/>
<keyword evidence="1" id="KW-0812">Transmembrane</keyword>
<evidence type="ECO:0000313" key="3">
    <source>
        <dbReference type="Proteomes" id="UP000281955"/>
    </source>
</evidence>
<sequence>MVDAYDRGALRPVCAACNRPADEGSCPTCRGYRTGPPEGGGPSGSVLLAVAAGLLALWVVLLLVG</sequence>
<gene>
    <name evidence="2" type="ORF">CLV35_2939</name>
</gene>
<organism evidence="2 3">
    <name type="scientific">Motilibacter peucedani</name>
    <dbReference type="NCBI Taxonomy" id="598650"/>
    <lineage>
        <taxon>Bacteria</taxon>
        <taxon>Bacillati</taxon>
        <taxon>Actinomycetota</taxon>
        <taxon>Actinomycetes</taxon>
        <taxon>Motilibacterales</taxon>
        <taxon>Motilibacteraceae</taxon>
        <taxon>Motilibacter</taxon>
    </lineage>
</organism>
<comment type="caution">
    <text evidence="2">The sequence shown here is derived from an EMBL/GenBank/DDBJ whole genome shotgun (WGS) entry which is preliminary data.</text>
</comment>
<evidence type="ECO:0000313" key="2">
    <source>
        <dbReference type="EMBL" id="RKS72690.1"/>
    </source>
</evidence>
<dbReference type="AlphaFoldDB" id="A0A420XN30"/>
<reference evidence="2 3" key="1">
    <citation type="submission" date="2018-10" db="EMBL/GenBank/DDBJ databases">
        <title>Genomic Encyclopedia of Archaeal and Bacterial Type Strains, Phase II (KMG-II): from individual species to whole genera.</title>
        <authorList>
            <person name="Goeker M."/>
        </authorList>
    </citation>
    <scope>NUCLEOTIDE SEQUENCE [LARGE SCALE GENOMIC DNA]</scope>
    <source>
        <strain evidence="2 3">RP-AC37</strain>
    </source>
</reference>
<keyword evidence="3" id="KW-1185">Reference proteome</keyword>
<dbReference type="InParanoid" id="A0A420XN30"/>
<evidence type="ECO:0000256" key="1">
    <source>
        <dbReference type="SAM" id="Phobius"/>
    </source>
</evidence>
<name>A0A420XN30_9ACTN</name>
<feature type="transmembrane region" description="Helical" evidence="1">
    <location>
        <begin position="46"/>
        <end position="64"/>
    </location>
</feature>